<dbReference type="PROSITE" id="PS00622">
    <property type="entry name" value="HTH_LUXR_1"/>
    <property type="match status" value="1"/>
</dbReference>
<feature type="domain" description="HTH luxR-type" evidence="5">
    <location>
        <begin position="168"/>
        <end position="195"/>
    </location>
</feature>
<organism evidence="6 7">
    <name type="scientific">Mariniphaga sediminis</name>
    <dbReference type="NCBI Taxonomy" id="1628158"/>
    <lineage>
        <taxon>Bacteria</taxon>
        <taxon>Pseudomonadati</taxon>
        <taxon>Bacteroidota</taxon>
        <taxon>Bacteroidia</taxon>
        <taxon>Marinilabiliales</taxon>
        <taxon>Prolixibacteraceae</taxon>
        <taxon>Mariniphaga</taxon>
    </lineage>
</organism>
<accession>A0A399CUK9</accession>
<evidence type="ECO:0000313" key="6">
    <source>
        <dbReference type="EMBL" id="RIH63167.1"/>
    </source>
</evidence>
<dbReference type="InterPro" id="IPR036388">
    <property type="entry name" value="WH-like_DNA-bd_sf"/>
</dbReference>
<dbReference type="InterPro" id="IPR013324">
    <property type="entry name" value="RNA_pol_sigma_r3/r4-like"/>
</dbReference>
<dbReference type="PANTHER" id="PTHR43133:SF46">
    <property type="entry name" value="RNA POLYMERASE SIGMA-70 FACTOR ECF SUBFAMILY"/>
    <property type="match status" value="1"/>
</dbReference>
<dbReference type="PRINTS" id="PR00038">
    <property type="entry name" value="HTHLUXR"/>
</dbReference>
<dbReference type="Gene3D" id="1.10.10.10">
    <property type="entry name" value="Winged helix-like DNA-binding domain superfamily/Winged helix DNA-binding domain"/>
    <property type="match status" value="1"/>
</dbReference>
<dbReference type="InterPro" id="IPR007627">
    <property type="entry name" value="RNA_pol_sigma70_r2"/>
</dbReference>
<evidence type="ECO:0000256" key="4">
    <source>
        <dbReference type="ARBA" id="ARBA00023163"/>
    </source>
</evidence>
<dbReference type="Pfam" id="PF04542">
    <property type="entry name" value="Sigma70_r2"/>
    <property type="match status" value="1"/>
</dbReference>
<dbReference type="GO" id="GO:0016987">
    <property type="term" value="F:sigma factor activity"/>
    <property type="evidence" value="ECO:0007669"/>
    <property type="project" value="UniProtKB-KW"/>
</dbReference>
<dbReference type="InterPro" id="IPR039425">
    <property type="entry name" value="RNA_pol_sigma-70-like"/>
</dbReference>
<dbReference type="PANTHER" id="PTHR43133">
    <property type="entry name" value="RNA POLYMERASE ECF-TYPE SIGMA FACTO"/>
    <property type="match status" value="1"/>
</dbReference>
<dbReference type="SUPFAM" id="SSF88946">
    <property type="entry name" value="Sigma2 domain of RNA polymerase sigma factors"/>
    <property type="match status" value="1"/>
</dbReference>
<evidence type="ECO:0000256" key="1">
    <source>
        <dbReference type="ARBA" id="ARBA00010641"/>
    </source>
</evidence>
<dbReference type="NCBIfam" id="TIGR02985">
    <property type="entry name" value="Sig70_bacteroi1"/>
    <property type="match status" value="1"/>
</dbReference>
<dbReference type="SMART" id="SM00421">
    <property type="entry name" value="HTH_LUXR"/>
    <property type="match status" value="1"/>
</dbReference>
<dbReference type="InterPro" id="IPR013325">
    <property type="entry name" value="RNA_pol_sigma_r2"/>
</dbReference>
<proteinExistence type="inferred from homology"/>
<dbReference type="NCBIfam" id="TIGR02937">
    <property type="entry name" value="sigma70-ECF"/>
    <property type="match status" value="1"/>
</dbReference>
<dbReference type="AlphaFoldDB" id="A0A399CUK9"/>
<dbReference type="Proteomes" id="UP000266441">
    <property type="component" value="Unassembled WGS sequence"/>
</dbReference>
<name>A0A399CUK9_9BACT</name>
<dbReference type="OrthoDB" id="1119198at2"/>
<dbReference type="InterPro" id="IPR000792">
    <property type="entry name" value="Tscrpt_reg_LuxR_C"/>
</dbReference>
<sequence>MLTLCQYGKNLYFSRLLGKKGSWIQIRRQVGIDRNIIDDIKKGKKESFKIFFNDFYPVLCLFAEKFLRNEEQSKDVAQEALIKFWEKREEFSELKSARKFLYIVVKNDCLNILKKPKASGDLSEIEEVASESFLKQHIIKQETFFLVRKAVESLPERMRQVVEHSMLGLKNAEIAEQMGISPLTVHTAKKNAYRKLRETLKNVKVLLAAFF</sequence>
<dbReference type="Gene3D" id="1.10.1740.10">
    <property type="match status" value="1"/>
</dbReference>
<keyword evidence="4" id="KW-0804">Transcription</keyword>
<dbReference type="Pfam" id="PF08281">
    <property type="entry name" value="Sigma70_r4_2"/>
    <property type="match status" value="1"/>
</dbReference>
<comment type="similarity">
    <text evidence="1">Belongs to the sigma-70 factor family. ECF subfamily.</text>
</comment>
<gene>
    <name evidence="6" type="ORF">D1164_21435</name>
</gene>
<keyword evidence="2" id="KW-0805">Transcription regulation</keyword>
<reference evidence="6 7" key="1">
    <citation type="journal article" date="2015" name="Int. J. Syst. Evol. Microbiol.">
        <title>Mariniphaga sediminis sp. nov., isolated from coastal sediment.</title>
        <authorList>
            <person name="Wang F.Q."/>
            <person name="Shen Q.Y."/>
            <person name="Chen G.J."/>
            <person name="Du Z.J."/>
        </authorList>
    </citation>
    <scope>NUCLEOTIDE SEQUENCE [LARGE SCALE GENOMIC DNA]</scope>
    <source>
        <strain evidence="6 7">SY21</strain>
    </source>
</reference>
<dbReference type="InterPro" id="IPR013249">
    <property type="entry name" value="RNA_pol_sigma70_r4_t2"/>
</dbReference>
<dbReference type="InterPro" id="IPR014284">
    <property type="entry name" value="RNA_pol_sigma-70_dom"/>
</dbReference>
<dbReference type="SUPFAM" id="SSF88659">
    <property type="entry name" value="Sigma3 and sigma4 domains of RNA polymerase sigma factors"/>
    <property type="match status" value="1"/>
</dbReference>
<evidence type="ECO:0000313" key="7">
    <source>
        <dbReference type="Proteomes" id="UP000266441"/>
    </source>
</evidence>
<protein>
    <submittedName>
        <fullName evidence="6">RNA polymerase sigma-70 factor</fullName>
    </submittedName>
</protein>
<dbReference type="InterPro" id="IPR014327">
    <property type="entry name" value="RNA_pol_sigma70_bacteroid"/>
</dbReference>
<evidence type="ECO:0000256" key="3">
    <source>
        <dbReference type="ARBA" id="ARBA00023082"/>
    </source>
</evidence>
<evidence type="ECO:0000256" key="2">
    <source>
        <dbReference type="ARBA" id="ARBA00023015"/>
    </source>
</evidence>
<dbReference type="GO" id="GO:0003677">
    <property type="term" value="F:DNA binding"/>
    <property type="evidence" value="ECO:0007669"/>
    <property type="project" value="InterPro"/>
</dbReference>
<comment type="caution">
    <text evidence="6">The sequence shown here is derived from an EMBL/GenBank/DDBJ whole genome shotgun (WGS) entry which is preliminary data.</text>
</comment>
<keyword evidence="3" id="KW-0731">Sigma factor</keyword>
<dbReference type="GO" id="GO:0006352">
    <property type="term" value="P:DNA-templated transcription initiation"/>
    <property type="evidence" value="ECO:0007669"/>
    <property type="project" value="InterPro"/>
</dbReference>
<dbReference type="EMBL" id="QWET01000025">
    <property type="protein sequence ID" value="RIH63167.1"/>
    <property type="molecule type" value="Genomic_DNA"/>
</dbReference>
<evidence type="ECO:0000259" key="5">
    <source>
        <dbReference type="PROSITE" id="PS00622"/>
    </source>
</evidence>
<keyword evidence="7" id="KW-1185">Reference proteome</keyword>